<dbReference type="InterPro" id="IPR044156">
    <property type="entry name" value="Galectin-like"/>
</dbReference>
<keyword evidence="1 4" id="KW-0430">Lectin</keyword>
<dbReference type="PANTHER" id="PTHR11346">
    <property type="entry name" value="GALECTIN"/>
    <property type="match status" value="1"/>
</dbReference>
<reference evidence="7" key="3">
    <citation type="submission" date="2025-09" db="UniProtKB">
        <authorList>
            <consortium name="Ensembl"/>
        </authorList>
    </citation>
    <scope>IDENTIFICATION</scope>
    <source>
        <strain evidence="7">Thoroughbred</strain>
    </source>
</reference>
<gene>
    <name evidence="7" type="primary">LGALS4</name>
</gene>
<dbReference type="Gene3D" id="2.60.120.200">
    <property type="match status" value="2"/>
</dbReference>
<organism evidence="7 8">
    <name type="scientific">Equus caballus</name>
    <name type="common">Horse</name>
    <dbReference type="NCBI Taxonomy" id="9796"/>
    <lineage>
        <taxon>Eukaryota</taxon>
        <taxon>Metazoa</taxon>
        <taxon>Chordata</taxon>
        <taxon>Craniata</taxon>
        <taxon>Vertebrata</taxon>
        <taxon>Euteleostomi</taxon>
        <taxon>Mammalia</taxon>
        <taxon>Eutheria</taxon>
        <taxon>Laurasiatheria</taxon>
        <taxon>Perissodactyla</taxon>
        <taxon>Equidae</taxon>
        <taxon>Equus</taxon>
    </lineage>
</organism>
<keyword evidence="9" id="KW-1267">Proteomics identification</keyword>
<evidence type="ECO:0000256" key="1">
    <source>
        <dbReference type="ARBA" id="ARBA00022734"/>
    </source>
</evidence>
<feature type="region of interest" description="Disordered" evidence="5">
    <location>
        <begin position="160"/>
        <end position="189"/>
    </location>
</feature>
<evidence type="ECO:0000313" key="8">
    <source>
        <dbReference type="Proteomes" id="UP000002281"/>
    </source>
</evidence>
<dbReference type="GO" id="GO:0005615">
    <property type="term" value="C:extracellular space"/>
    <property type="evidence" value="ECO:0007669"/>
    <property type="project" value="Ensembl"/>
</dbReference>
<evidence type="ECO:0000256" key="5">
    <source>
        <dbReference type="SAM" id="MobiDB-lite"/>
    </source>
</evidence>
<sequence>MRGKGRSRQMPSRPLTRPLLQTLPYNQPIPGGLSVGMSVYIQGVPSEHMKRFFVNFAVGQSPGSDIAFHFNPRFDGLDKVVFNSQQGGHWGKEERKREMPFRKGCPFELVFMILPEHYKVVVNGNSFYEFGHRLPLQMVTHLQVDGDVQLQSINFIGGQPSHPQPPRGFPPHPGHGHSYPQQGSLPTMEGPPAFNPPVPFVKRLQGGLTPRRTIIIKGFVPPSSKSFVINFKVGSSGDVALHMNPRLSEGIVVRNSFLNGSWGSEERRIPHNPFRAGQYFDLSIRCGTDRFKVFANGQHLFDFSHRLPAFQRVDVLEIQGDVTLSYVQI</sequence>
<accession>A0A9L0R516</accession>
<dbReference type="SUPFAM" id="SSF49899">
    <property type="entry name" value="Concanavalin A-like lectins/glucanases"/>
    <property type="match status" value="2"/>
</dbReference>
<feature type="region of interest" description="Disordered" evidence="5">
    <location>
        <begin position="1"/>
        <end position="21"/>
    </location>
</feature>
<feature type="compositionally biased region" description="Pro residues" evidence="5">
    <location>
        <begin position="162"/>
        <end position="173"/>
    </location>
</feature>
<comment type="function">
    <text evidence="3">Galectin that binds lactose and a related range of sugars. May be involved in the assembly of adherens junctions.</text>
</comment>
<dbReference type="SMART" id="SM00276">
    <property type="entry name" value="GLECT"/>
    <property type="match status" value="2"/>
</dbReference>
<dbReference type="PANTHER" id="PTHR11346:SF32">
    <property type="entry name" value="GALECTIN-4"/>
    <property type="match status" value="1"/>
</dbReference>
<name>A0A9L0R516_HORSE</name>
<dbReference type="InterPro" id="IPR013320">
    <property type="entry name" value="ConA-like_dom_sf"/>
</dbReference>
<dbReference type="GO" id="GO:0016936">
    <property type="term" value="F:galactoside binding"/>
    <property type="evidence" value="ECO:0007669"/>
    <property type="project" value="Ensembl"/>
</dbReference>
<dbReference type="FunFam" id="2.60.120.200:FF:000124">
    <property type="entry name" value="Galectin-4"/>
    <property type="match status" value="2"/>
</dbReference>
<protein>
    <recommendedName>
        <fullName evidence="4">Galectin</fullName>
    </recommendedName>
</protein>
<dbReference type="InterPro" id="IPR001079">
    <property type="entry name" value="Galectin_CRD"/>
</dbReference>
<keyword evidence="2" id="KW-0677">Repeat</keyword>
<feature type="compositionally biased region" description="Low complexity" evidence="5">
    <location>
        <begin position="11"/>
        <end position="21"/>
    </location>
</feature>
<evidence type="ECO:0000256" key="4">
    <source>
        <dbReference type="RuleBase" id="RU102079"/>
    </source>
</evidence>
<dbReference type="Proteomes" id="UP000002281">
    <property type="component" value="Chromosome 10"/>
</dbReference>
<keyword evidence="8" id="KW-1185">Reference proteome</keyword>
<evidence type="ECO:0000256" key="3">
    <source>
        <dbReference type="ARBA" id="ARBA00055823"/>
    </source>
</evidence>
<feature type="domain" description="Galectin" evidence="6">
    <location>
        <begin position="200"/>
        <end position="329"/>
    </location>
</feature>
<reference evidence="7" key="2">
    <citation type="submission" date="2025-08" db="UniProtKB">
        <authorList>
            <consortium name="Ensembl"/>
        </authorList>
    </citation>
    <scope>IDENTIFICATION</scope>
    <source>
        <strain evidence="7">Thoroughbred</strain>
    </source>
</reference>
<evidence type="ECO:0000256" key="2">
    <source>
        <dbReference type="ARBA" id="ARBA00022737"/>
    </source>
</evidence>
<dbReference type="GO" id="GO:0002780">
    <property type="term" value="P:antibacterial peptide biosynthetic process"/>
    <property type="evidence" value="ECO:0007669"/>
    <property type="project" value="Ensembl"/>
</dbReference>
<evidence type="ECO:0007829" key="9">
    <source>
        <dbReference type="PeptideAtlas" id="A0A9L0R516"/>
    </source>
</evidence>
<evidence type="ECO:0000313" key="7">
    <source>
        <dbReference type="Ensembl" id="ENSECAP00000056711.1"/>
    </source>
</evidence>
<dbReference type="Ensembl" id="ENSECAT00000121889.1">
    <property type="protein sequence ID" value="ENSECAP00000056711.1"/>
    <property type="gene ID" value="ENSECAG00000021683.3"/>
</dbReference>
<dbReference type="CDD" id="cd00070">
    <property type="entry name" value="GLECT"/>
    <property type="match status" value="2"/>
</dbReference>
<dbReference type="GeneTree" id="ENSGT00940000160378"/>
<dbReference type="SMART" id="SM00908">
    <property type="entry name" value="Gal-bind_lectin"/>
    <property type="match status" value="2"/>
</dbReference>
<dbReference type="Pfam" id="PF00337">
    <property type="entry name" value="Gal-bind_lectin"/>
    <property type="match status" value="2"/>
</dbReference>
<dbReference type="PROSITE" id="PS51304">
    <property type="entry name" value="GALECTIN"/>
    <property type="match status" value="2"/>
</dbReference>
<evidence type="ECO:0000259" key="6">
    <source>
        <dbReference type="PROSITE" id="PS51304"/>
    </source>
</evidence>
<feature type="domain" description="Galectin" evidence="6">
    <location>
        <begin position="25"/>
        <end position="156"/>
    </location>
</feature>
<reference evidence="7 8" key="1">
    <citation type="journal article" date="2009" name="Science">
        <title>Genome sequence, comparative analysis, and population genetics of the domestic horse.</title>
        <authorList>
            <consortium name="Broad Institute Genome Sequencing Platform"/>
            <consortium name="Broad Institute Whole Genome Assembly Team"/>
            <person name="Wade C.M."/>
            <person name="Giulotto E."/>
            <person name="Sigurdsson S."/>
            <person name="Zoli M."/>
            <person name="Gnerre S."/>
            <person name="Imsland F."/>
            <person name="Lear T.L."/>
            <person name="Adelson D.L."/>
            <person name="Bailey E."/>
            <person name="Bellone R.R."/>
            <person name="Bloecker H."/>
            <person name="Distl O."/>
            <person name="Edgar R.C."/>
            <person name="Garber M."/>
            <person name="Leeb T."/>
            <person name="Mauceli E."/>
            <person name="MacLeod J.N."/>
            <person name="Penedo M.C.T."/>
            <person name="Raison J.M."/>
            <person name="Sharpe T."/>
            <person name="Vogel J."/>
            <person name="Andersson L."/>
            <person name="Antczak D.F."/>
            <person name="Biagi T."/>
            <person name="Binns M.M."/>
            <person name="Chowdhary B.P."/>
            <person name="Coleman S.J."/>
            <person name="Della Valle G."/>
            <person name="Fryc S."/>
            <person name="Guerin G."/>
            <person name="Hasegawa T."/>
            <person name="Hill E.W."/>
            <person name="Jurka J."/>
            <person name="Kiialainen A."/>
            <person name="Lindgren G."/>
            <person name="Liu J."/>
            <person name="Magnani E."/>
            <person name="Mickelson J.R."/>
            <person name="Murray J."/>
            <person name="Nergadze S.G."/>
            <person name="Onofrio R."/>
            <person name="Pedroni S."/>
            <person name="Piras M.F."/>
            <person name="Raudsepp T."/>
            <person name="Rocchi M."/>
            <person name="Roeed K.H."/>
            <person name="Ryder O.A."/>
            <person name="Searle S."/>
            <person name="Skow L."/>
            <person name="Swinburne J.E."/>
            <person name="Syvaenen A.C."/>
            <person name="Tozaki T."/>
            <person name="Valberg S.J."/>
            <person name="Vaudin M."/>
            <person name="White J.R."/>
            <person name="Zody M.C."/>
            <person name="Lander E.S."/>
            <person name="Lindblad-Toh K."/>
        </authorList>
    </citation>
    <scope>NUCLEOTIDE SEQUENCE [LARGE SCALE GENOMIC DNA]</scope>
    <source>
        <strain evidence="7 8">Thoroughbred</strain>
    </source>
</reference>
<dbReference type="AlphaFoldDB" id="A0A9L0R516"/>
<proteinExistence type="evidence at protein level"/>
<dbReference type="GO" id="GO:0030246">
    <property type="term" value="F:carbohydrate binding"/>
    <property type="evidence" value="ECO:0007669"/>
    <property type="project" value="UniProtKB-UniRule"/>
</dbReference>